<name>A0A8K0IV31_COCNU</name>
<sequence length="94" mass="10218">MLARSPASMLALSFSSNLAAVHGVSLLSKASPPTPINHGASLAPPSSLLQLFCFLPLPLLSDSRSFRSSRPRRPRRRFPTRLEGFQAAQISIDF</sequence>
<evidence type="ECO:0000313" key="2">
    <source>
        <dbReference type="EMBL" id="KAG1368221.1"/>
    </source>
</evidence>
<comment type="caution">
    <text evidence="2">The sequence shown here is derived from an EMBL/GenBank/DDBJ whole genome shotgun (WGS) entry which is preliminary data.</text>
</comment>
<protein>
    <recommendedName>
        <fullName evidence="4">Secreted protein</fullName>
    </recommendedName>
</protein>
<proteinExistence type="predicted"/>
<dbReference type="Proteomes" id="UP000797356">
    <property type="component" value="Chromosome 14"/>
</dbReference>
<reference evidence="2" key="2">
    <citation type="submission" date="2019-07" db="EMBL/GenBank/DDBJ databases">
        <authorList>
            <person name="Yang Y."/>
            <person name="Bocs S."/>
            <person name="Baudouin L."/>
        </authorList>
    </citation>
    <scope>NUCLEOTIDE SEQUENCE</scope>
    <source>
        <tissue evidence="2">Spear leaf of Hainan Tall coconut</tissue>
    </source>
</reference>
<feature type="signal peptide" evidence="1">
    <location>
        <begin position="1"/>
        <end position="23"/>
    </location>
</feature>
<dbReference type="AlphaFoldDB" id="A0A8K0IV31"/>
<keyword evidence="3" id="KW-1185">Reference proteome</keyword>
<evidence type="ECO:0000256" key="1">
    <source>
        <dbReference type="SAM" id="SignalP"/>
    </source>
</evidence>
<evidence type="ECO:0008006" key="4">
    <source>
        <dbReference type="Google" id="ProtNLM"/>
    </source>
</evidence>
<reference evidence="2" key="1">
    <citation type="journal article" date="2017" name="Gigascience">
        <title>The genome draft of coconut (Cocos nucifera).</title>
        <authorList>
            <person name="Xiao Y."/>
            <person name="Xu P."/>
            <person name="Fan H."/>
            <person name="Baudouin L."/>
            <person name="Xia W."/>
            <person name="Bocs S."/>
            <person name="Xu J."/>
            <person name="Li Q."/>
            <person name="Guo A."/>
            <person name="Zhou L."/>
            <person name="Li J."/>
            <person name="Wu Y."/>
            <person name="Ma Z."/>
            <person name="Armero A."/>
            <person name="Issali A.E."/>
            <person name="Liu N."/>
            <person name="Peng M."/>
            <person name="Yang Y."/>
        </authorList>
    </citation>
    <scope>NUCLEOTIDE SEQUENCE</scope>
    <source>
        <tissue evidence="2">Spear leaf of Hainan Tall coconut</tissue>
    </source>
</reference>
<accession>A0A8K0IV31</accession>
<evidence type="ECO:0000313" key="3">
    <source>
        <dbReference type="Proteomes" id="UP000797356"/>
    </source>
</evidence>
<keyword evidence="1" id="KW-0732">Signal</keyword>
<feature type="chain" id="PRO_5035451932" description="Secreted protein" evidence="1">
    <location>
        <begin position="24"/>
        <end position="94"/>
    </location>
</feature>
<organism evidence="2 3">
    <name type="scientific">Cocos nucifera</name>
    <name type="common">Coconut palm</name>
    <dbReference type="NCBI Taxonomy" id="13894"/>
    <lineage>
        <taxon>Eukaryota</taxon>
        <taxon>Viridiplantae</taxon>
        <taxon>Streptophyta</taxon>
        <taxon>Embryophyta</taxon>
        <taxon>Tracheophyta</taxon>
        <taxon>Spermatophyta</taxon>
        <taxon>Magnoliopsida</taxon>
        <taxon>Liliopsida</taxon>
        <taxon>Arecaceae</taxon>
        <taxon>Arecoideae</taxon>
        <taxon>Cocoseae</taxon>
        <taxon>Attaleinae</taxon>
        <taxon>Cocos</taxon>
    </lineage>
</organism>
<gene>
    <name evidence="2" type="ORF">COCNU_14G006890</name>
</gene>
<dbReference type="EMBL" id="CM017885">
    <property type="protein sequence ID" value="KAG1368221.1"/>
    <property type="molecule type" value="Genomic_DNA"/>
</dbReference>